<dbReference type="Proteomes" id="UP001152759">
    <property type="component" value="Chromosome 7"/>
</dbReference>
<dbReference type="EMBL" id="OU963868">
    <property type="protein sequence ID" value="CAH0392892.1"/>
    <property type="molecule type" value="Genomic_DNA"/>
</dbReference>
<proteinExistence type="predicted"/>
<organism evidence="2 3">
    <name type="scientific">Bemisia tabaci</name>
    <name type="common">Sweetpotato whitefly</name>
    <name type="synonym">Aleurodes tabaci</name>
    <dbReference type="NCBI Taxonomy" id="7038"/>
    <lineage>
        <taxon>Eukaryota</taxon>
        <taxon>Metazoa</taxon>
        <taxon>Ecdysozoa</taxon>
        <taxon>Arthropoda</taxon>
        <taxon>Hexapoda</taxon>
        <taxon>Insecta</taxon>
        <taxon>Pterygota</taxon>
        <taxon>Neoptera</taxon>
        <taxon>Paraneoptera</taxon>
        <taxon>Hemiptera</taxon>
        <taxon>Sternorrhyncha</taxon>
        <taxon>Aleyrodoidea</taxon>
        <taxon>Aleyrodidae</taxon>
        <taxon>Aleyrodinae</taxon>
        <taxon>Bemisia</taxon>
    </lineage>
</organism>
<evidence type="ECO:0000313" key="3">
    <source>
        <dbReference type="Proteomes" id="UP001152759"/>
    </source>
</evidence>
<gene>
    <name evidence="2" type="ORF">BEMITA_LOCUS11353</name>
</gene>
<name>A0A9P0F5K1_BEMTA</name>
<protein>
    <submittedName>
        <fullName evidence="2">Uncharacterized protein</fullName>
    </submittedName>
</protein>
<evidence type="ECO:0000256" key="1">
    <source>
        <dbReference type="SAM" id="MobiDB-lite"/>
    </source>
</evidence>
<feature type="region of interest" description="Disordered" evidence="1">
    <location>
        <begin position="474"/>
        <end position="493"/>
    </location>
</feature>
<sequence>METRDNGRKMTQDWNQTFQPGLREHNSAQMDPRGYRVFQEILGQNREIQAQQQEMFKAQLEVMKKLSQSIIEWNRLTAGSNGPRSAEGPIISIKAPTFKRLFNGESDYEIRDFLKDFETYYRNCSDKEKREQLRCHLGKRAVLYYDNEEVSFMNCRSFDEVKQRLIEYFDADDDALSKFTERSQGMNEDPLDFVQTKRKLANLARVTQYTTEAQLVKHIKLRLTPEYQDKVMSSQHLTIKQLIESLKNARLVLSPPEKSEDSVLAINRSPEQNSSLDSRMKSQENAMATLAATVDLARAEMDTMRDNITSGLEKLFNEASRQSTYGVPPNQGQYQPYQGQYQPFQPYQPYQGQLQSNQRQYQPSQGQYQPIRGQFQSNQGQYQQQRAGMPSKKRKWTRNQEVDALRVSANSRNQQSRWNGNVNQAVSKAHSANPHQSQYKNFHQQNNAGGTVKTTVRENEQVKILSISSKEALDPSSSTIKSRNTFDTKNPKSKFPVKNECHMSFAESDVGARGVTVAHDPKRAIFEETENSLKNDCKKASRYKIESNFSNKEVILDKSGYDFSDSNNVDHEPIYIRSVIFAQDNNVEQEVHSLPDFNDTNFGSNASLSSVSDSSEKIGLNKGSVEPVRERGDPDTFKICKSEESPAACETQDGDFHNIQIFPTEFVSSIEENGSSGRYISCLHPWMVTVDIPQHPWVISLHQLFGGVGHVPPEGLLPSSSYLLVGNIGPANNQRGYWDIPGDTLLSIRERSANLAHPASTSGRDQAHSFREVVGDIRPVDIRRHPWTS</sequence>
<dbReference type="AlphaFoldDB" id="A0A9P0F5K1"/>
<evidence type="ECO:0000313" key="2">
    <source>
        <dbReference type="EMBL" id="CAH0392892.1"/>
    </source>
</evidence>
<feature type="region of interest" description="Disordered" evidence="1">
    <location>
        <begin position="322"/>
        <end position="365"/>
    </location>
</feature>
<accession>A0A9P0F5K1</accession>
<keyword evidence="3" id="KW-1185">Reference proteome</keyword>
<reference evidence="2" key="1">
    <citation type="submission" date="2021-12" db="EMBL/GenBank/DDBJ databases">
        <authorList>
            <person name="King R."/>
        </authorList>
    </citation>
    <scope>NUCLEOTIDE SEQUENCE</scope>
</reference>
<feature type="region of interest" description="Disordered" evidence="1">
    <location>
        <begin position="377"/>
        <end position="397"/>
    </location>
</feature>
<feature type="region of interest" description="Disordered" evidence="1">
    <location>
        <begin position="613"/>
        <end position="634"/>
    </location>
</feature>
<feature type="compositionally biased region" description="Low complexity" evidence="1">
    <location>
        <begin position="325"/>
        <end position="365"/>
    </location>
</feature>